<organism evidence="7 8">
    <name type="scientific">Rhizobium rhizophilum</name>
    <dbReference type="NCBI Taxonomy" id="1850373"/>
    <lineage>
        <taxon>Bacteria</taxon>
        <taxon>Pseudomonadati</taxon>
        <taxon>Pseudomonadota</taxon>
        <taxon>Alphaproteobacteria</taxon>
        <taxon>Hyphomicrobiales</taxon>
        <taxon>Rhizobiaceae</taxon>
        <taxon>Rhizobium/Agrobacterium group</taxon>
        <taxon>Rhizobium</taxon>
    </lineage>
</organism>
<evidence type="ECO:0000313" key="7">
    <source>
        <dbReference type="EMBL" id="THV12372.1"/>
    </source>
</evidence>
<dbReference type="Gene3D" id="1.10.10.60">
    <property type="entry name" value="Homeodomain-like"/>
    <property type="match status" value="1"/>
</dbReference>
<evidence type="ECO:0000256" key="4">
    <source>
        <dbReference type="PROSITE-ProRule" id="PRU00335"/>
    </source>
</evidence>
<dbReference type="SUPFAM" id="SSF46689">
    <property type="entry name" value="Homeodomain-like"/>
    <property type="match status" value="1"/>
</dbReference>
<dbReference type="Pfam" id="PF16859">
    <property type="entry name" value="TetR_C_11"/>
    <property type="match status" value="1"/>
</dbReference>
<dbReference type="PROSITE" id="PS50977">
    <property type="entry name" value="HTH_TETR_2"/>
    <property type="match status" value="1"/>
</dbReference>
<evidence type="ECO:0000256" key="2">
    <source>
        <dbReference type="ARBA" id="ARBA00023125"/>
    </source>
</evidence>
<accession>A0ABY2QQT2</accession>
<dbReference type="PANTHER" id="PTHR30055">
    <property type="entry name" value="HTH-TYPE TRANSCRIPTIONAL REGULATOR RUTR"/>
    <property type="match status" value="1"/>
</dbReference>
<protein>
    <submittedName>
        <fullName evidence="7">TetR/AcrR family transcriptional regulator</fullName>
    </submittedName>
</protein>
<evidence type="ECO:0000256" key="5">
    <source>
        <dbReference type="SAM" id="MobiDB-lite"/>
    </source>
</evidence>
<evidence type="ECO:0000256" key="3">
    <source>
        <dbReference type="ARBA" id="ARBA00023163"/>
    </source>
</evidence>
<keyword evidence="3" id="KW-0804">Transcription</keyword>
<gene>
    <name evidence="7" type="ORF">E9677_16450</name>
</gene>
<proteinExistence type="predicted"/>
<dbReference type="Gene3D" id="1.10.357.10">
    <property type="entry name" value="Tetracycline Repressor, domain 2"/>
    <property type="match status" value="1"/>
</dbReference>
<dbReference type="EMBL" id="STGT01000004">
    <property type="protein sequence ID" value="THV12372.1"/>
    <property type="molecule type" value="Genomic_DNA"/>
</dbReference>
<sequence>MTHGSLIWQTEKDCKMQTDQPEQKRQRRKDARPSEILEAGLALFAERGFAATRLEDVAKRAGIAKGTVYLYFSSKESLFEAALKDRMVSTMEGVSELTSSFTGSTEELFRLVLGRIYGQMIDGDAGVLLRILIGEGDRFPDLIALYREIALAKGMTTMKGILKRAEARGELRVPADEIDPRMIVAPIAILAIGGKIFGAQSPGDRDEFLERHLDLVLRGLLSANAGR</sequence>
<dbReference type="InterPro" id="IPR050109">
    <property type="entry name" value="HTH-type_TetR-like_transc_reg"/>
</dbReference>
<dbReference type="InterPro" id="IPR009057">
    <property type="entry name" value="Homeodomain-like_sf"/>
</dbReference>
<feature type="region of interest" description="Disordered" evidence="5">
    <location>
        <begin position="1"/>
        <end position="32"/>
    </location>
</feature>
<dbReference type="Pfam" id="PF00440">
    <property type="entry name" value="TetR_N"/>
    <property type="match status" value="1"/>
</dbReference>
<keyword evidence="1" id="KW-0805">Transcription regulation</keyword>
<dbReference type="PRINTS" id="PR00455">
    <property type="entry name" value="HTHTETR"/>
</dbReference>
<dbReference type="InterPro" id="IPR036271">
    <property type="entry name" value="Tet_transcr_reg_TetR-rel_C_sf"/>
</dbReference>
<evidence type="ECO:0000256" key="1">
    <source>
        <dbReference type="ARBA" id="ARBA00023015"/>
    </source>
</evidence>
<keyword evidence="2 4" id="KW-0238">DNA-binding</keyword>
<dbReference type="PANTHER" id="PTHR30055:SF234">
    <property type="entry name" value="HTH-TYPE TRANSCRIPTIONAL REGULATOR BETI"/>
    <property type="match status" value="1"/>
</dbReference>
<keyword evidence="8" id="KW-1185">Reference proteome</keyword>
<dbReference type="InterPro" id="IPR001647">
    <property type="entry name" value="HTH_TetR"/>
</dbReference>
<evidence type="ECO:0000259" key="6">
    <source>
        <dbReference type="PROSITE" id="PS50977"/>
    </source>
</evidence>
<dbReference type="Proteomes" id="UP000309667">
    <property type="component" value="Unassembled WGS sequence"/>
</dbReference>
<feature type="compositionally biased region" description="Basic and acidic residues" evidence="5">
    <location>
        <begin position="10"/>
        <end position="24"/>
    </location>
</feature>
<evidence type="ECO:0000313" key="8">
    <source>
        <dbReference type="Proteomes" id="UP000309667"/>
    </source>
</evidence>
<name>A0ABY2QQT2_9HYPH</name>
<feature type="DNA-binding region" description="H-T-H motif" evidence="4">
    <location>
        <begin position="53"/>
        <end position="72"/>
    </location>
</feature>
<dbReference type="InterPro" id="IPR011075">
    <property type="entry name" value="TetR_C"/>
</dbReference>
<reference evidence="7 8" key="1">
    <citation type="submission" date="2019-04" db="EMBL/GenBank/DDBJ databases">
        <title>Genome sequence of strain 7209-2.</title>
        <authorList>
            <person name="Gao J."/>
            <person name="Sun J."/>
        </authorList>
    </citation>
    <scope>NUCLEOTIDE SEQUENCE [LARGE SCALE GENOMIC DNA]</scope>
    <source>
        <strain evidence="7 8">7209-2</strain>
    </source>
</reference>
<dbReference type="SUPFAM" id="SSF48498">
    <property type="entry name" value="Tetracyclin repressor-like, C-terminal domain"/>
    <property type="match status" value="1"/>
</dbReference>
<comment type="caution">
    <text evidence="7">The sequence shown here is derived from an EMBL/GenBank/DDBJ whole genome shotgun (WGS) entry which is preliminary data.</text>
</comment>
<feature type="domain" description="HTH tetR-type" evidence="6">
    <location>
        <begin position="30"/>
        <end position="90"/>
    </location>
</feature>